<evidence type="ECO:0000313" key="6">
    <source>
        <dbReference type="EMBL" id="MFC5292807.1"/>
    </source>
</evidence>
<dbReference type="InterPro" id="IPR000064">
    <property type="entry name" value="NLP_P60_dom"/>
</dbReference>
<reference evidence="7" key="1">
    <citation type="journal article" date="2019" name="Int. J. Syst. Evol. Microbiol.">
        <title>The Global Catalogue of Microorganisms (GCM) 10K type strain sequencing project: providing services to taxonomists for standard genome sequencing and annotation.</title>
        <authorList>
            <consortium name="The Broad Institute Genomics Platform"/>
            <consortium name="The Broad Institute Genome Sequencing Center for Infectious Disease"/>
            <person name="Wu L."/>
            <person name="Ma J."/>
        </authorList>
    </citation>
    <scope>NUCLEOTIDE SEQUENCE [LARGE SCALE GENOMIC DNA]</scope>
    <source>
        <strain evidence="7">CGMCC 1.15643</strain>
    </source>
</reference>
<keyword evidence="3" id="KW-0378">Hydrolase</keyword>
<evidence type="ECO:0000256" key="3">
    <source>
        <dbReference type="ARBA" id="ARBA00022801"/>
    </source>
</evidence>
<feature type="domain" description="NlpC/P60" evidence="5">
    <location>
        <begin position="1"/>
        <end position="139"/>
    </location>
</feature>
<dbReference type="PROSITE" id="PS51935">
    <property type="entry name" value="NLPC_P60"/>
    <property type="match status" value="1"/>
</dbReference>
<accession>A0ABW0F0V7</accession>
<keyword evidence="2" id="KW-0645">Protease</keyword>
<evidence type="ECO:0000313" key="7">
    <source>
        <dbReference type="Proteomes" id="UP001595976"/>
    </source>
</evidence>
<evidence type="ECO:0000256" key="4">
    <source>
        <dbReference type="ARBA" id="ARBA00022807"/>
    </source>
</evidence>
<keyword evidence="7" id="KW-1185">Reference proteome</keyword>
<dbReference type="NCBIfam" id="TIGR02219">
    <property type="entry name" value="phage_NlpC_fam"/>
    <property type="match status" value="1"/>
</dbReference>
<keyword evidence="4" id="KW-0788">Thiol protease</keyword>
<comment type="caution">
    <text evidence="6">The sequence shown here is derived from an EMBL/GenBank/DDBJ whole genome shotgun (WGS) entry which is preliminary data.</text>
</comment>
<sequence>MRRAEIVAAAREWLGTPYHHQASLRGVGCDCLGLVRGLWRELCGPEPEAPPPYSPHWAESLGQETLALAALRHLAPVPPAEAKPGDVLLFRWREHLPAKHCAVLSAPDRIIHAHDGAAVAEVAFTGWWRRHLSHAFSFPGATD</sequence>
<evidence type="ECO:0000259" key="5">
    <source>
        <dbReference type="PROSITE" id="PS51935"/>
    </source>
</evidence>
<evidence type="ECO:0000256" key="2">
    <source>
        <dbReference type="ARBA" id="ARBA00022670"/>
    </source>
</evidence>
<gene>
    <name evidence="6" type="ORF">ACFPK2_07370</name>
</gene>
<dbReference type="SUPFAM" id="SSF54001">
    <property type="entry name" value="Cysteine proteinases"/>
    <property type="match status" value="1"/>
</dbReference>
<evidence type="ECO:0000256" key="1">
    <source>
        <dbReference type="ARBA" id="ARBA00007074"/>
    </source>
</evidence>
<dbReference type="RefSeq" id="WP_158448281.1">
    <property type="nucleotide sequence ID" value="NZ_JAOAOS010000002.1"/>
</dbReference>
<dbReference type="EMBL" id="JBHSLI010000002">
    <property type="protein sequence ID" value="MFC5292807.1"/>
    <property type="molecule type" value="Genomic_DNA"/>
</dbReference>
<dbReference type="Proteomes" id="UP001595976">
    <property type="component" value="Unassembled WGS sequence"/>
</dbReference>
<dbReference type="InterPro" id="IPR038765">
    <property type="entry name" value="Papain-like_cys_pep_sf"/>
</dbReference>
<proteinExistence type="inferred from homology"/>
<dbReference type="Gene3D" id="3.90.1720.10">
    <property type="entry name" value="endopeptidase domain like (from Nostoc punctiforme)"/>
    <property type="match status" value="1"/>
</dbReference>
<organism evidence="6 7">
    <name type="scientific">Bosea minatitlanensis</name>
    <dbReference type="NCBI Taxonomy" id="128782"/>
    <lineage>
        <taxon>Bacteria</taxon>
        <taxon>Pseudomonadati</taxon>
        <taxon>Pseudomonadota</taxon>
        <taxon>Alphaproteobacteria</taxon>
        <taxon>Hyphomicrobiales</taxon>
        <taxon>Boseaceae</taxon>
        <taxon>Bosea</taxon>
    </lineage>
</organism>
<name>A0ABW0F0V7_9HYPH</name>
<protein>
    <submittedName>
        <fullName evidence="6">NlpC/P60 family protein</fullName>
    </submittedName>
</protein>
<dbReference type="Pfam" id="PF00877">
    <property type="entry name" value="NLPC_P60"/>
    <property type="match status" value="1"/>
</dbReference>
<comment type="similarity">
    <text evidence="1">Belongs to the peptidase C40 family.</text>
</comment>
<dbReference type="InterPro" id="IPR011929">
    <property type="entry name" value="Phage_pept_NlpC/P60"/>
</dbReference>